<dbReference type="AlphaFoldDB" id="B0E0I2"/>
<reference evidence="1 2" key="1">
    <citation type="journal article" date="2008" name="Nature">
        <title>The genome of Laccaria bicolor provides insights into mycorrhizal symbiosis.</title>
        <authorList>
            <person name="Martin F."/>
            <person name="Aerts A."/>
            <person name="Ahren D."/>
            <person name="Brun A."/>
            <person name="Danchin E.G.J."/>
            <person name="Duchaussoy F."/>
            <person name="Gibon J."/>
            <person name="Kohler A."/>
            <person name="Lindquist E."/>
            <person name="Pereda V."/>
            <person name="Salamov A."/>
            <person name="Shapiro H.J."/>
            <person name="Wuyts J."/>
            <person name="Blaudez D."/>
            <person name="Buee M."/>
            <person name="Brokstein P."/>
            <person name="Canbaeck B."/>
            <person name="Cohen D."/>
            <person name="Courty P.E."/>
            <person name="Coutinho P.M."/>
            <person name="Delaruelle C."/>
            <person name="Detter J.C."/>
            <person name="Deveau A."/>
            <person name="DiFazio S."/>
            <person name="Duplessis S."/>
            <person name="Fraissinet-Tachet L."/>
            <person name="Lucic E."/>
            <person name="Frey-Klett P."/>
            <person name="Fourrey C."/>
            <person name="Feussner I."/>
            <person name="Gay G."/>
            <person name="Grimwood J."/>
            <person name="Hoegger P.J."/>
            <person name="Jain P."/>
            <person name="Kilaru S."/>
            <person name="Labbe J."/>
            <person name="Lin Y.C."/>
            <person name="Legue V."/>
            <person name="Le Tacon F."/>
            <person name="Marmeisse R."/>
            <person name="Melayah D."/>
            <person name="Montanini B."/>
            <person name="Muratet M."/>
            <person name="Nehls U."/>
            <person name="Niculita-Hirzel H."/>
            <person name="Oudot-Le Secq M.P."/>
            <person name="Peter M."/>
            <person name="Quesneville H."/>
            <person name="Rajashekar B."/>
            <person name="Reich M."/>
            <person name="Rouhier N."/>
            <person name="Schmutz J."/>
            <person name="Yin T."/>
            <person name="Chalot M."/>
            <person name="Henrissat B."/>
            <person name="Kuees U."/>
            <person name="Lucas S."/>
            <person name="Van de Peer Y."/>
            <person name="Podila G.K."/>
            <person name="Polle A."/>
            <person name="Pukkila P.J."/>
            <person name="Richardson P.M."/>
            <person name="Rouze P."/>
            <person name="Sanders I.R."/>
            <person name="Stajich J.E."/>
            <person name="Tunlid A."/>
            <person name="Tuskan G."/>
            <person name="Grigoriev I.V."/>
        </authorList>
    </citation>
    <scope>NUCLEOTIDE SEQUENCE [LARGE SCALE GENOMIC DNA]</scope>
    <source>
        <strain evidence="2">S238N-H82 / ATCC MYA-4686</strain>
    </source>
</reference>
<dbReference type="EMBL" id="DS547161">
    <property type="protein sequence ID" value="EDQ99588.1"/>
    <property type="molecule type" value="Genomic_DNA"/>
</dbReference>
<dbReference type="Proteomes" id="UP000001194">
    <property type="component" value="Unassembled WGS sequence"/>
</dbReference>
<protein>
    <submittedName>
        <fullName evidence="1">Predicted protein</fullName>
    </submittedName>
</protein>
<gene>
    <name evidence="1" type="ORF">LACBIDRAFT_334837</name>
</gene>
<dbReference type="RefSeq" id="XP_001889699.1">
    <property type="nucleotide sequence ID" value="XM_001889664.1"/>
</dbReference>
<evidence type="ECO:0000313" key="1">
    <source>
        <dbReference type="EMBL" id="EDQ99588.1"/>
    </source>
</evidence>
<sequence length="267" mass="30159">MSTTSTHDAPETLPTISKDKMYYLEHVVFQIIEGGISSKVEDSLFKVPRHHFSENSAVFATTFTLPPGNDKPVEGCNENYPFKLQGVKKADFQALLKVLYPFLQGLTVGHDDANRQIPFSYFNISFDEWVSILGLATMWEFSVLRKLAIKEMAAKGMDPVSKVMLGQRYGISDWFRSGCLNLATRAMPITLDEAEKIGLVTAIRLYQIRDGAVSQLGCIAVHMAILHQRRQLYEYAGYIEKVFKEELKVCHLDEDAQTHAAPFFLNL</sequence>
<accession>B0E0I2</accession>
<dbReference type="OrthoDB" id="3199068at2759"/>
<dbReference type="HOGENOM" id="CLU_047592_2_2_1"/>
<evidence type="ECO:0000313" key="2">
    <source>
        <dbReference type="Proteomes" id="UP000001194"/>
    </source>
</evidence>
<name>B0E0I2_LACBS</name>
<dbReference type="KEGG" id="lbc:LACBIDRAFT_334837"/>
<dbReference type="InParanoid" id="B0E0I2"/>
<keyword evidence="2" id="KW-1185">Reference proteome</keyword>
<dbReference type="GeneID" id="6085387"/>
<organism evidence="2">
    <name type="scientific">Laccaria bicolor (strain S238N-H82 / ATCC MYA-4686)</name>
    <name type="common">Bicoloured deceiver</name>
    <name type="synonym">Laccaria laccata var. bicolor</name>
    <dbReference type="NCBI Taxonomy" id="486041"/>
    <lineage>
        <taxon>Eukaryota</taxon>
        <taxon>Fungi</taxon>
        <taxon>Dikarya</taxon>
        <taxon>Basidiomycota</taxon>
        <taxon>Agaricomycotina</taxon>
        <taxon>Agaricomycetes</taxon>
        <taxon>Agaricomycetidae</taxon>
        <taxon>Agaricales</taxon>
        <taxon>Agaricineae</taxon>
        <taxon>Hydnangiaceae</taxon>
        <taxon>Laccaria</taxon>
    </lineage>
</organism>
<proteinExistence type="predicted"/>